<dbReference type="EC" id="1.1.1.30" evidence="3"/>
<dbReference type="Gene3D" id="3.40.50.720">
    <property type="entry name" value="NAD(P)-binding Rossmann-like Domain"/>
    <property type="match status" value="1"/>
</dbReference>
<proteinExistence type="inferred from homology"/>
<protein>
    <submittedName>
        <fullName evidence="3">D-beta-hydroxybutyrate dehydrogenase</fullName>
        <ecNumber evidence="3">1.1.1.30</ecNumber>
    </submittedName>
</protein>
<evidence type="ECO:0000256" key="1">
    <source>
        <dbReference type="ARBA" id="ARBA00006484"/>
    </source>
</evidence>
<dbReference type="NCBIfam" id="TIGR01963">
    <property type="entry name" value="PHB_DH"/>
    <property type="match status" value="1"/>
</dbReference>
<feature type="domain" description="Ketoreductase" evidence="2">
    <location>
        <begin position="6"/>
        <end position="178"/>
    </location>
</feature>
<dbReference type="SMART" id="SM00822">
    <property type="entry name" value="PKS_KR"/>
    <property type="match status" value="1"/>
</dbReference>
<dbReference type="PRINTS" id="PR00080">
    <property type="entry name" value="SDRFAMILY"/>
</dbReference>
<dbReference type="EMBL" id="MN079407">
    <property type="protein sequence ID" value="QEA07842.1"/>
    <property type="molecule type" value="Genomic_DNA"/>
</dbReference>
<keyword evidence="3" id="KW-0560">Oxidoreductase</keyword>
<reference evidence="3" key="1">
    <citation type="submission" date="2019-06" db="EMBL/GenBank/DDBJ databases">
        <authorList>
            <person name="Murdoch R.W."/>
            <person name="Fathepure B."/>
        </authorList>
    </citation>
    <scope>NUCLEOTIDE SEQUENCE</scope>
</reference>
<gene>
    <name evidence="3" type="primary">bdhA</name>
    <name evidence="3" type="ORF">KBTEX_04207</name>
</gene>
<dbReference type="InterPro" id="IPR050259">
    <property type="entry name" value="SDR"/>
</dbReference>
<evidence type="ECO:0000259" key="2">
    <source>
        <dbReference type="SMART" id="SM00822"/>
    </source>
</evidence>
<dbReference type="InterPro" id="IPR011294">
    <property type="entry name" value="3-OHbutyrate_DH"/>
</dbReference>
<name>A0A5B8RJC8_9ZZZZ</name>
<dbReference type="PANTHER" id="PTHR42879:SF2">
    <property type="entry name" value="3-OXOACYL-[ACYL-CARRIER-PROTEIN] REDUCTASE FABG"/>
    <property type="match status" value="1"/>
</dbReference>
<dbReference type="NCBIfam" id="NF009093">
    <property type="entry name" value="PRK12429.1"/>
    <property type="match status" value="1"/>
</dbReference>
<dbReference type="PANTHER" id="PTHR42879">
    <property type="entry name" value="3-OXOACYL-(ACYL-CARRIER-PROTEIN) REDUCTASE"/>
    <property type="match status" value="1"/>
</dbReference>
<evidence type="ECO:0000313" key="3">
    <source>
        <dbReference type="EMBL" id="QEA07842.1"/>
    </source>
</evidence>
<dbReference type="InterPro" id="IPR002347">
    <property type="entry name" value="SDR_fam"/>
</dbReference>
<dbReference type="SUPFAM" id="SSF51735">
    <property type="entry name" value="NAD(P)-binding Rossmann-fold domains"/>
    <property type="match status" value="1"/>
</dbReference>
<dbReference type="GO" id="GO:0003858">
    <property type="term" value="F:3-hydroxybutyrate dehydrogenase activity"/>
    <property type="evidence" value="ECO:0007669"/>
    <property type="project" value="UniProtKB-EC"/>
</dbReference>
<dbReference type="GO" id="GO:0032787">
    <property type="term" value="P:monocarboxylic acid metabolic process"/>
    <property type="evidence" value="ECO:0007669"/>
    <property type="project" value="UniProtKB-ARBA"/>
</dbReference>
<dbReference type="InterPro" id="IPR020904">
    <property type="entry name" value="Sc_DH/Rdtase_CS"/>
</dbReference>
<dbReference type="PROSITE" id="PS00061">
    <property type="entry name" value="ADH_SHORT"/>
    <property type="match status" value="1"/>
</dbReference>
<dbReference type="AlphaFoldDB" id="A0A5B8RJC8"/>
<dbReference type="FunFam" id="3.40.50.720:FF:000084">
    <property type="entry name" value="Short-chain dehydrogenase reductase"/>
    <property type="match status" value="1"/>
</dbReference>
<dbReference type="InterPro" id="IPR036291">
    <property type="entry name" value="NAD(P)-bd_dom_sf"/>
</dbReference>
<dbReference type="Pfam" id="PF13561">
    <property type="entry name" value="adh_short_C2"/>
    <property type="match status" value="1"/>
</dbReference>
<comment type="similarity">
    <text evidence="1">Belongs to the short-chain dehydrogenases/reductases (SDR) family.</text>
</comment>
<dbReference type="InterPro" id="IPR057326">
    <property type="entry name" value="KR_dom"/>
</dbReference>
<accession>A0A5B8RJC8</accession>
<organism evidence="3">
    <name type="scientific">uncultured organism</name>
    <dbReference type="NCBI Taxonomy" id="155900"/>
    <lineage>
        <taxon>unclassified sequences</taxon>
        <taxon>environmental samples</taxon>
    </lineage>
</organism>
<dbReference type="PRINTS" id="PR00081">
    <property type="entry name" value="GDHRDH"/>
</dbReference>
<sequence length="261" mass="27349">MTLKDKAAVVTGSTSGIGRAVAESLAGAGANVVINGIEPREEGGAIADAIASEHGVTVRYNPADMSRPEEVEALIADCVEAFGRIDVLVNNAGIQFTAPTEEFPREKWDAIIAINLSSAFHAAHAALPHMQRQGWGRIINTASAHGLVASVNKAAYVSAKHGIVGLTKVIALENADRGITCNAICPGWVETPLIQAQIQKIADEQGLSIDDAKIELVRHKQPSKQFVQPEQIGALAAFLCTDAASQITGASMPVDGGWTAQ</sequence>